<dbReference type="Proteomes" id="UP000671908">
    <property type="component" value="Chromosome"/>
</dbReference>
<comment type="function">
    <text evidence="5">Catalyzes the synthesis of 5,6-dihydrouridine (D), a modified base found in the D-loop of most tRNAs, via the reduction of the C5-C6 double bond in target uridines.</text>
</comment>
<dbReference type="Pfam" id="PF01207">
    <property type="entry name" value="Dus"/>
    <property type="match status" value="1"/>
</dbReference>
<feature type="binding site" evidence="7">
    <location>
        <position position="134"/>
    </location>
    <ligand>
        <name>FMN</name>
        <dbReference type="ChEBI" id="CHEBI:58210"/>
    </ligand>
</feature>
<keyword evidence="7" id="KW-0547">Nucleotide-binding</keyword>
<dbReference type="EMBL" id="CP054142">
    <property type="protein sequence ID" value="QTQ13451.1"/>
    <property type="molecule type" value="Genomic_DNA"/>
</dbReference>
<evidence type="ECO:0000256" key="3">
    <source>
        <dbReference type="ARBA" id="ARBA00022694"/>
    </source>
</evidence>
<evidence type="ECO:0000256" key="1">
    <source>
        <dbReference type="ARBA" id="ARBA00022630"/>
    </source>
</evidence>
<organism evidence="9 10">
    <name type="scientific">Treponema parvum</name>
    <dbReference type="NCBI Taxonomy" id="138851"/>
    <lineage>
        <taxon>Bacteria</taxon>
        <taxon>Pseudomonadati</taxon>
        <taxon>Spirochaetota</taxon>
        <taxon>Spirochaetia</taxon>
        <taxon>Spirochaetales</taxon>
        <taxon>Treponemataceae</taxon>
        <taxon>Treponema</taxon>
    </lineage>
</organism>
<keyword evidence="4 5" id="KW-0560">Oxidoreductase</keyword>
<dbReference type="InterPro" id="IPR013785">
    <property type="entry name" value="Aldolase_TIM"/>
</dbReference>
<dbReference type="GO" id="GO:0003723">
    <property type="term" value="F:RNA binding"/>
    <property type="evidence" value="ECO:0007669"/>
    <property type="project" value="TreeGrafter"/>
</dbReference>
<evidence type="ECO:0000256" key="4">
    <source>
        <dbReference type="ARBA" id="ARBA00023002"/>
    </source>
</evidence>
<keyword evidence="10" id="KW-1185">Reference proteome</keyword>
<evidence type="ECO:0000256" key="6">
    <source>
        <dbReference type="PIRSR" id="PIRSR006621-1"/>
    </source>
</evidence>
<dbReference type="AlphaFoldDB" id="A0A975F2P7"/>
<feature type="binding site" evidence="7">
    <location>
        <position position="165"/>
    </location>
    <ligand>
        <name>FMN</name>
        <dbReference type="ChEBI" id="CHEBI:58210"/>
    </ligand>
</feature>
<dbReference type="InterPro" id="IPR035587">
    <property type="entry name" value="DUS-like_FMN-bd"/>
</dbReference>
<dbReference type="Gene3D" id="3.20.20.70">
    <property type="entry name" value="Aldolase class I"/>
    <property type="match status" value="1"/>
</dbReference>
<evidence type="ECO:0000313" key="10">
    <source>
        <dbReference type="Proteomes" id="UP000671908"/>
    </source>
</evidence>
<dbReference type="GO" id="GO:0050660">
    <property type="term" value="F:flavin adenine dinucleotide binding"/>
    <property type="evidence" value="ECO:0007669"/>
    <property type="project" value="InterPro"/>
</dbReference>
<feature type="binding site" evidence="7">
    <location>
        <begin position="224"/>
        <end position="225"/>
    </location>
    <ligand>
        <name>FMN</name>
        <dbReference type="ChEBI" id="CHEBI:58210"/>
    </ligand>
</feature>
<dbReference type="EC" id="1.3.1.-" evidence="5"/>
<name>A0A975F2P7_9SPIR</name>
<evidence type="ECO:0000256" key="2">
    <source>
        <dbReference type="ARBA" id="ARBA00022643"/>
    </source>
</evidence>
<keyword evidence="2 5" id="KW-0288">FMN</keyword>
<dbReference type="PANTHER" id="PTHR45846">
    <property type="entry name" value="TRNA-DIHYDROURIDINE(47) SYNTHASE [NAD(P)(+)]-LIKE"/>
    <property type="match status" value="1"/>
</dbReference>
<dbReference type="KEGG" id="tpav:HRQ91_02695"/>
<protein>
    <recommendedName>
        <fullName evidence="5">tRNA-dihydrouridine synthase</fullName>
        <ecNumber evidence="5">1.3.1.-</ecNumber>
    </recommendedName>
</protein>
<dbReference type="InterPro" id="IPR001269">
    <property type="entry name" value="DUS_fam"/>
</dbReference>
<dbReference type="GO" id="GO:0017150">
    <property type="term" value="F:tRNA dihydrouridine synthase activity"/>
    <property type="evidence" value="ECO:0007669"/>
    <property type="project" value="InterPro"/>
</dbReference>
<dbReference type="PIRSF" id="PIRSF006621">
    <property type="entry name" value="Dus"/>
    <property type="match status" value="1"/>
</dbReference>
<dbReference type="PANTHER" id="PTHR45846:SF1">
    <property type="entry name" value="TRNA-DIHYDROURIDINE(47) SYNTHASE [NAD(P)(+)]-LIKE"/>
    <property type="match status" value="1"/>
</dbReference>
<dbReference type="RefSeq" id="WP_210120143.1">
    <property type="nucleotide sequence ID" value="NZ_CP054142.1"/>
</dbReference>
<comment type="cofactor">
    <cofactor evidence="5 7">
        <name>FMN</name>
        <dbReference type="ChEBI" id="CHEBI:58210"/>
    </cofactor>
</comment>
<evidence type="ECO:0000259" key="8">
    <source>
        <dbReference type="Pfam" id="PF01207"/>
    </source>
</evidence>
<feature type="binding site" evidence="7">
    <location>
        <position position="55"/>
    </location>
    <ligand>
        <name>FMN</name>
        <dbReference type="ChEBI" id="CHEBI:58210"/>
    </ligand>
</feature>
<dbReference type="SUPFAM" id="SSF51395">
    <property type="entry name" value="FMN-linked oxidoreductases"/>
    <property type="match status" value="1"/>
</dbReference>
<evidence type="ECO:0000256" key="5">
    <source>
        <dbReference type="PIRNR" id="PIRNR006621"/>
    </source>
</evidence>
<feature type="domain" description="DUS-like FMN-binding" evidence="8">
    <location>
        <begin position="1"/>
        <end position="319"/>
    </location>
</feature>
<evidence type="ECO:0000313" key="9">
    <source>
        <dbReference type="EMBL" id="QTQ13451.1"/>
    </source>
</evidence>
<sequence length="338" mass="38542">MATLSHEALRRMIEKFGGCDEYFTEMINAGSLLTHGPFEKYYLISEAAPEKTVWQLTGGKADLLERAAFEIAERGGIGLDLNMGCSAPEIVASGAGIAWMQKPSEETRSMVMRVRKALERSAACGKKRLRLSAKIRLGDEGFSDDGFFCFCEMLSDEGVEMITLHPRTRRQKYSKAPHFSYVQRLSEIMHKRGVSVILNGDVCGAESAAAALEKAPLADGIMIGRAAVQKPWIFMEIKRALSSEGRDRTSTSYENTLSTADLYALAFDYLQDLKIYQPKEFWRTRMQRFFTYYCQNFSFAHYCRTQLLNSKDMDEAQMRLLEYFEKVPEDRYVKIRIF</sequence>
<dbReference type="CDD" id="cd02801">
    <property type="entry name" value="DUS_like_FMN"/>
    <property type="match status" value="1"/>
</dbReference>
<keyword evidence="1 5" id="KW-0285">Flavoprotein</keyword>
<gene>
    <name evidence="9" type="ORF">HRQ91_02695</name>
</gene>
<comment type="similarity">
    <text evidence="5">Belongs to the dus family.</text>
</comment>
<evidence type="ECO:0000256" key="7">
    <source>
        <dbReference type="PIRSR" id="PIRSR006621-2"/>
    </source>
</evidence>
<keyword evidence="3 5" id="KW-0819">tRNA processing</keyword>
<accession>A0A975F2P7</accession>
<reference evidence="9 10" key="1">
    <citation type="journal article" date="2021" name="Microbiol. Resour. Announc.">
        <title>Complete Genome Sequences of Three Human Oral Treponema parvum Isolates.</title>
        <authorList>
            <person name="Zeng H."/>
            <person name="Watt R.M."/>
        </authorList>
    </citation>
    <scope>NUCLEOTIDE SEQUENCE [LARGE SCALE GENOMIC DNA]</scope>
    <source>
        <strain evidence="9 10">ATCC 700770</strain>
    </source>
</reference>
<feature type="active site" description="Proton donor" evidence="6">
    <location>
        <position position="85"/>
    </location>
</feature>
<proteinExistence type="inferred from homology"/>